<organism evidence="2">
    <name type="scientific">marine sediment metagenome</name>
    <dbReference type="NCBI Taxonomy" id="412755"/>
    <lineage>
        <taxon>unclassified sequences</taxon>
        <taxon>metagenomes</taxon>
        <taxon>ecological metagenomes</taxon>
    </lineage>
</organism>
<comment type="caution">
    <text evidence="2">The sequence shown here is derived from an EMBL/GenBank/DDBJ whole genome shotgun (WGS) entry which is preliminary data.</text>
</comment>
<name>A0A0F9H7G6_9ZZZZ</name>
<evidence type="ECO:0000313" key="2">
    <source>
        <dbReference type="EMBL" id="KKL98911.1"/>
    </source>
</evidence>
<gene>
    <name evidence="2" type="ORF">LCGC14_1819700</name>
</gene>
<evidence type="ECO:0000256" key="1">
    <source>
        <dbReference type="SAM" id="MobiDB-lite"/>
    </source>
</evidence>
<dbReference type="AlphaFoldDB" id="A0A0F9H7G6"/>
<accession>A0A0F9H7G6</accession>
<sequence>MNQHYGTAKKKRTAAPVGAPRQRAKEGSEAGDSVPGRNRLDMNDPNIAQPYKDLVESGLMTHKQWMTDYVAAGGRLKEA</sequence>
<protein>
    <submittedName>
        <fullName evidence="2">Uncharacterized protein</fullName>
    </submittedName>
</protein>
<reference evidence="2" key="1">
    <citation type="journal article" date="2015" name="Nature">
        <title>Complex archaea that bridge the gap between prokaryotes and eukaryotes.</title>
        <authorList>
            <person name="Spang A."/>
            <person name="Saw J.H."/>
            <person name="Jorgensen S.L."/>
            <person name="Zaremba-Niedzwiedzka K."/>
            <person name="Martijn J."/>
            <person name="Lind A.E."/>
            <person name="van Eijk R."/>
            <person name="Schleper C."/>
            <person name="Guy L."/>
            <person name="Ettema T.J."/>
        </authorList>
    </citation>
    <scope>NUCLEOTIDE SEQUENCE</scope>
</reference>
<proteinExistence type="predicted"/>
<dbReference type="EMBL" id="LAZR01017802">
    <property type="protein sequence ID" value="KKL98911.1"/>
    <property type="molecule type" value="Genomic_DNA"/>
</dbReference>
<feature type="region of interest" description="Disordered" evidence="1">
    <location>
        <begin position="1"/>
        <end position="48"/>
    </location>
</feature>